<dbReference type="InterPro" id="IPR007724">
    <property type="entry name" value="Poly_GlycHdrlase"/>
</dbReference>
<feature type="active site" evidence="4">
    <location>
        <position position="524"/>
    </location>
</feature>
<feature type="compositionally biased region" description="Gly residues" evidence="6">
    <location>
        <begin position="322"/>
        <end position="351"/>
    </location>
</feature>
<dbReference type="OrthoDB" id="1937899at2759"/>
<feature type="region of interest" description="Disordered" evidence="6">
    <location>
        <begin position="159"/>
        <end position="192"/>
    </location>
</feature>
<dbReference type="GO" id="GO:0005737">
    <property type="term" value="C:cytoplasm"/>
    <property type="evidence" value="ECO:0007669"/>
    <property type="project" value="TreeGrafter"/>
</dbReference>
<comment type="similarity">
    <text evidence="1">Belongs to the poly(ADP-ribose) glycohydrolase family.</text>
</comment>
<dbReference type="EMBL" id="JAABOA010001442">
    <property type="protein sequence ID" value="KAF9581542.1"/>
    <property type="molecule type" value="Genomic_DNA"/>
</dbReference>
<feature type="domain" description="PARG catalytic Macro" evidence="7">
    <location>
        <begin position="501"/>
        <end position="716"/>
    </location>
</feature>
<dbReference type="GO" id="GO:0005634">
    <property type="term" value="C:nucleus"/>
    <property type="evidence" value="ECO:0007669"/>
    <property type="project" value="TreeGrafter"/>
</dbReference>
<comment type="caution">
    <text evidence="9">The sequence shown here is derived from an EMBL/GenBank/DDBJ whole genome shotgun (WGS) entry which is preliminary data.</text>
</comment>
<evidence type="ECO:0000313" key="9">
    <source>
        <dbReference type="EMBL" id="KAF9581542.1"/>
    </source>
</evidence>
<dbReference type="InterPro" id="IPR048362">
    <property type="entry name" value="PARG_helical"/>
</dbReference>
<dbReference type="PANTHER" id="PTHR12837">
    <property type="entry name" value="POLY ADP-RIBOSE GLYCOHYDROLASE"/>
    <property type="match status" value="1"/>
</dbReference>
<dbReference type="Pfam" id="PF20811">
    <property type="entry name" value="PARG_cat_N"/>
    <property type="match status" value="2"/>
</dbReference>
<evidence type="ECO:0000256" key="3">
    <source>
        <dbReference type="ARBA" id="ARBA00022801"/>
    </source>
</evidence>
<sequence length="797" mass="87993">MSVSAALPVVSTSASSSSATPGADVDEYFKTGPNHILCKVPGLDQSASYPEEFQDSWDMDHVRLPCSNRIYPTDKSLWPEIVKGLSEPIQSAAELDAMMLRWNKTRQAGWNTISLESFLNGRSQQREAEAQARFGKVAGTVSDEYEAQTDPEVFSAVSDQETNPAQGRESGNNNQGQETSTQGPGTHFNFGDHTASQFLSTRERAHFFDVTLPRMQALALRLPELIAKPIPFLKRQQDSAVTLSQEQIACLLANAFFNTLPCRHAPIKKGRRRKPAFKKADSGSGKLQPEGEEHAEDDSGSDFEEDHQHSHQQSHSIHGKGKGASSGKGGRGGANAGNGHRGGAGGAGGGRKVPQAMVRKPRKSRFEGAAAQFEFFDDTVPREAAAASAAELSLVSNKFVDQELEDQLEALSVEEEAEAKRVRQERGPYMPSINFISLFWGDETSKNPCTSTQAAKLRCILHYFDRVTTEMPKGTVTYHRQVLRKPLYMIPGERRWDEAFAFSKVALDATTPLEEAPQGALQLDFANRNIGGGSLDRGAVQEEIRFMICPELIVSRLISERMQPNEAILIKGAERYSNYIGYSKTFEWYSDHQDTTPRDKLGRRMTEICAIDATPFKSRLSRLDQFERYAILREINKALAGYRPSPIQTSEWGLASEPILESHKSTQKTATLPALTRPIATGNWGCGAFGGHLQLKFVIQWLAASMSRSFEPVGTQTRPGDELLYYTFGMAPLAKEIEAFIIAMDAGGAAPEPKRIVESIIQYPRRNPSGEIQGFREKTLLEYLAVAVHFTPKPSKA</sequence>
<feature type="binding site" evidence="5">
    <location>
        <position position="527"/>
    </location>
    <ligand>
        <name>substrate</name>
    </ligand>
</feature>
<reference evidence="9" key="1">
    <citation type="journal article" date="2020" name="Fungal Divers.">
        <title>Resolving the Mortierellaceae phylogeny through synthesis of multi-gene phylogenetics and phylogenomics.</title>
        <authorList>
            <person name="Vandepol N."/>
            <person name="Liber J."/>
            <person name="Desiro A."/>
            <person name="Na H."/>
            <person name="Kennedy M."/>
            <person name="Barry K."/>
            <person name="Grigoriev I.V."/>
            <person name="Miller A.N."/>
            <person name="O'Donnell K."/>
            <person name="Stajich J.E."/>
            <person name="Bonito G."/>
        </authorList>
    </citation>
    <scope>NUCLEOTIDE SEQUENCE</scope>
    <source>
        <strain evidence="9">KOD1015</strain>
    </source>
</reference>
<dbReference type="GO" id="GO:0009225">
    <property type="term" value="P:nucleotide-sugar metabolic process"/>
    <property type="evidence" value="ECO:0007669"/>
    <property type="project" value="TreeGrafter"/>
</dbReference>
<dbReference type="GO" id="GO:0006282">
    <property type="term" value="P:regulation of DNA repair"/>
    <property type="evidence" value="ECO:0007669"/>
    <property type="project" value="InterPro"/>
</dbReference>
<feature type="region of interest" description="Disordered" evidence="6">
    <location>
        <begin position="268"/>
        <end position="364"/>
    </location>
</feature>
<feature type="compositionally biased region" description="Basic residues" evidence="6">
    <location>
        <begin position="268"/>
        <end position="277"/>
    </location>
</feature>
<evidence type="ECO:0000256" key="2">
    <source>
        <dbReference type="ARBA" id="ARBA00012255"/>
    </source>
</evidence>
<dbReference type="Pfam" id="PF05028">
    <property type="entry name" value="PARG_cat_C"/>
    <property type="match status" value="1"/>
</dbReference>
<feature type="active site" evidence="4">
    <location>
        <position position="543"/>
    </location>
</feature>
<feature type="compositionally biased region" description="Polar residues" evidence="6">
    <location>
        <begin position="159"/>
        <end position="184"/>
    </location>
</feature>
<evidence type="ECO:0000313" key="10">
    <source>
        <dbReference type="Proteomes" id="UP000780801"/>
    </source>
</evidence>
<feature type="domain" description="PARG helical" evidence="8">
    <location>
        <begin position="425"/>
        <end position="480"/>
    </location>
</feature>
<protein>
    <recommendedName>
        <fullName evidence="2">poly(ADP-ribose) glycohydrolase</fullName>
        <ecNumber evidence="2">3.2.1.143</ecNumber>
    </recommendedName>
</protein>
<keyword evidence="10" id="KW-1185">Reference proteome</keyword>
<feature type="binding site" evidence="5">
    <location>
        <position position="541"/>
    </location>
    <ligand>
        <name>substrate</name>
    </ligand>
</feature>
<evidence type="ECO:0000256" key="5">
    <source>
        <dbReference type="PIRSR" id="PIRSR607724-2"/>
    </source>
</evidence>
<evidence type="ECO:0000259" key="8">
    <source>
        <dbReference type="Pfam" id="PF20811"/>
    </source>
</evidence>
<organism evidence="9 10">
    <name type="scientific">Lunasporangiospora selenospora</name>
    <dbReference type="NCBI Taxonomy" id="979761"/>
    <lineage>
        <taxon>Eukaryota</taxon>
        <taxon>Fungi</taxon>
        <taxon>Fungi incertae sedis</taxon>
        <taxon>Mucoromycota</taxon>
        <taxon>Mortierellomycotina</taxon>
        <taxon>Mortierellomycetes</taxon>
        <taxon>Mortierellales</taxon>
        <taxon>Mortierellaceae</taxon>
        <taxon>Lunasporangiospora</taxon>
    </lineage>
</organism>
<feature type="domain" description="PARG helical" evidence="8">
    <location>
        <begin position="200"/>
        <end position="268"/>
    </location>
</feature>
<evidence type="ECO:0000256" key="1">
    <source>
        <dbReference type="ARBA" id="ARBA00009545"/>
    </source>
</evidence>
<feature type="active site" evidence="4">
    <location>
        <position position="542"/>
    </location>
</feature>
<dbReference type="InterPro" id="IPR046372">
    <property type="entry name" value="PARG_cat_C"/>
</dbReference>
<evidence type="ECO:0000256" key="4">
    <source>
        <dbReference type="PIRSR" id="PIRSR607724-1"/>
    </source>
</evidence>
<dbReference type="AlphaFoldDB" id="A0A9P6FTU7"/>
<dbReference type="EC" id="3.2.1.143" evidence="2"/>
<dbReference type="PANTHER" id="PTHR12837:SF0">
    <property type="entry name" value="POLY(ADP-RIBOSE) GLYCOHYDROLASE"/>
    <property type="match status" value="1"/>
</dbReference>
<dbReference type="Proteomes" id="UP000780801">
    <property type="component" value="Unassembled WGS sequence"/>
</dbReference>
<dbReference type="GO" id="GO:1990966">
    <property type="term" value="P:ATP generation from poly-ADP-D-ribose"/>
    <property type="evidence" value="ECO:0007669"/>
    <property type="project" value="TreeGrafter"/>
</dbReference>
<gene>
    <name evidence="9" type="ORF">BGW38_001407</name>
</gene>
<dbReference type="GO" id="GO:0005975">
    <property type="term" value="P:carbohydrate metabolic process"/>
    <property type="evidence" value="ECO:0007669"/>
    <property type="project" value="InterPro"/>
</dbReference>
<accession>A0A9P6FTU7</accession>
<keyword evidence="3" id="KW-0378">Hydrolase</keyword>
<feature type="binding site" evidence="5">
    <location>
        <position position="582"/>
    </location>
    <ligand>
        <name>substrate</name>
    </ligand>
</feature>
<feature type="compositionally biased region" description="Acidic residues" evidence="6">
    <location>
        <begin position="293"/>
        <end position="305"/>
    </location>
</feature>
<name>A0A9P6FTU7_9FUNG</name>
<proteinExistence type="inferred from homology"/>
<evidence type="ECO:0000259" key="7">
    <source>
        <dbReference type="Pfam" id="PF05028"/>
    </source>
</evidence>
<dbReference type="GO" id="GO:0004649">
    <property type="term" value="F:poly(ADP-ribose) glycohydrolase activity"/>
    <property type="evidence" value="ECO:0007669"/>
    <property type="project" value="UniProtKB-EC"/>
</dbReference>
<evidence type="ECO:0000256" key="6">
    <source>
        <dbReference type="SAM" id="MobiDB-lite"/>
    </source>
</evidence>